<dbReference type="AlphaFoldDB" id="A0A438IZM7"/>
<accession>A0A438IZM7</accession>
<protein>
    <submittedName>
        <fullName evidence="1">Uncharacterized protein</fullName>
    </submittedName>
</protein>
<proteinExistence type="predicted"/>
<reference evidence="1 2" key="1">
    <citation type="journal article" date="2018" name="PLoS Genet.">
        <title>Population sequencing reveals clonal diversity and ancestral inbreeding in the grapevine cultivar Chardonnay.</title>
        <authorList>
            <person name="Roach M.J."/>
            <person name="Johnson D.L."/>
            <person name="Bohlmann J."/>
            <person name="van Vuuren H.J."/>
            <person name="Jones S.J."/>
            <person name="Pretorius I.S."/>
            <person name="Schmidt S.A."/>
            <person name="Borneman A.R."/>
        </authorList>
    </citation>
    <scope>NUCLEOTIDE SEQUENCE [LARGE SCALE GENOMIC DNA]</scope>
    <source>
        <strain evidence="2">cv. Chardonnay</strain>
        <tissue evidence="1">Leaf</tissue>
    </source>
</reference>
<sequence length="179" mass="19884">MKGKKNALEMLDAVACARLEYDYLVVMEMLSTFNLNLANLESKSLPSVGYSRKSYLQVTSQRLAKGKLVHLHGRRSLALPSVGPVSFQFAMFGFQRVANIGKLQEEFHNTMQNGFASKRFLFASSPCIPDLLMAKDFKALVLHVSELSIALPWIPNNSPQSRISLCAEDDRHLGIGAPK</sequence>
<dbReference type="Proteomes" id="UP000288805">
    <property type="component" value="Unassembled WGS sequence"/>
</dbReference>
<gene>
    <name evidence="1" type="ORF">CK203_025346</name>
</gene>
<comment type="caution">
    <text evidence="1">The sequence shown here is derived from an EMBL/GenBank/DDBJ whole genome shotgun (WGS) entry which is preliminary data.</text>
</comment>
<evidence type="ECO:0000313" key="2">
    <source>
        <dbReference type="Proteomes" id="UP000288805"/>
    </source>
</evidence>
<evidence type="ECO:0000313" key="1">
    <source>
        <dbReference type="EMBL" id="RVX02166.1"/>
    </source>
</evidence>
<dbReference type="EMBL" id="QGNW01000072">
    <property type="protein sequence ID" value="RVX02166.1"/>
    <property type="molecule type" value="Genomic_DNA"/>
</dbReference>
<name>A0A438IZM7_VITVI</name>
<organism evidence="1 2">
    <name type="scientific">Vitis vinifera</name>
    <name type="common">Grape</name>
    <dbReference type="NCBI Taxonomy" id="29760"/>
    <lineage>
        <taxon>Eukaryota</taxon>
        <taxon>Viridiplantae</taxon>
        <taxon>Streptophyta</taxon>
        <taxon>Embryophyta</taxon>
        <taxon>Tracheophyta</taxon>
        <taxon>Spermatophyta</taxon>
        <taxon>Magnoliopsida</taxon>
        <taxon>eudicotyledons</taxon>
        <taxon>Gunneridae</taxon>
        <taxon>Pentapetalae</taxon>
        <taxon>rosids</taxon>
        <taxon>Vitales</taxon>
        <taxon>Vitaceae</taxon>
        <taxon>Viteae</taxon>
        <taxon>Vitis</taxon>
    </lineage>
</organism>